<evidence type="ECO:0000256" key="1">
    <source>
        <dbReference type="SAM" id="MobiDB-lite"/>
    </source>
</evidence>
<organism evidence="2">
    <name type="scientific">Tanacetum cinerariifolium</name>
    <name type="common">Dalmatian daisy</name>
    <name type="synonym">Chrysanthemum cinerariifolium</name>
    <dbReference type="NCBI Taxonomy" id="118510"/>
    <lineage>
        <taxon>Eukaryota</taxon>
        <taxon>Viridiplantae</taxon>
        <taxon>Streptophyta</taxon>
        <taxon>Embryophyta</taxon>
        <taxon>Tracheophyta</taxon>
        <taxon>Spermatophyta</taxon>
        <taxon>Magnoliopsida</taxon>
        <taxon>eudicotyledons</taxon>
        <taxon>Gunneridae</taxon>
        <taxon>Pentapetalae</taxon>
        <taxon>asterids</taxon>
        <taxon>campanulids</taxon>
        <taxon>Asterales</taxon>
        <taxon>Asteraceae</taxon>
        <taxon>Asteroideae</taxon>
        <taxon>Anthemideae</taxon>
        <taxon>Anthemidinae</taxon>
        <taxon>Tanacetum</taxon>
    </lineage>
</organism>
<gene>
    <name evidence="2" type="ORF">Tci_025629</name>
</gene>
<feature type="compositionally biased region" description="Basic and acidic residues" evidence="1">
    <location>
        <begin position="262"/>
        <end position="272"/>
    </location>
</feature>
<proteinExistence type="predicted"/>
<feature type="compositionally biased region" description="Basic and acidic residues" evidence="1">
    <location>
        <begin position="280"/>
        <end position="293"/>
    </location>
</feature>
<evidence type="ECO:0008006" key="3">
    <source>
        <dbReference type="Google" id="ProtNLM"/>
    </source>
</evidence>
<feature type="region of interest" description="Disordered" evidence="1">
    <location>
        <begin position="262"/>
        <end position="293"/>
    </location>
</feature>
<dbReference type="AlphaFoldDB" id="A0A6L2KVK1"/>
<sequence length="293" mass="35096">MRHTSERIMSTRDECHAFFQKQDDKGHDEGREIYGDRGDRYDRKQDDRGNDDTRDRKRKHDDKGHDEGRERYGDRGRYDRKRDYRGHDEGREIYRDRGDRHDQKVAVSGYGCRLASLPIRRYEKQEVMMKQGKDIGIEVMGMAEDKMIDTMMRVGKDIRIEVMGMHGRKQDYRCYDEEREIYWDLGDWYGRKRDSRGHDEWKDTRLSMVEYERGNPGEANTAPRVNIQELCEEYYEDILPIIMEKARHDRLKDVHARLDFEEGHQEGTRENSRYSNTRAKNAEPERLTKDADA</sequence>
<evidence type="ECO:0000313" key="2">
    <source>
        <dbReference type="EMBL" id="GEU53651.1"/>
    </source>
</evidence>
<dbReference type="EMBL" id="BKCJ010003206">
    <property type="protein sequence ID" value="GEU53651.1"/>
    <property type="molecule type" value="Genomic_DNA"/>
</dbReference>
<name>A0A6L2KVK1_TANCI</name>
<feature type="region of interest" description="Disordered" evidence="1">
    <location>
        <begin position="1"/>
        <end position="83"/>
    </location>
</feature>
<protein>
    <recommendedName>
        <fullName evidence="3">Reverse transcriptase domain-containing protein</fullName>
    </recommendedName>
</protein>
<comment type="caution">
    <text evidence="2">The sequence shown here is derived from an EMBL/GenBank/DDBJ whole genome shotgun (WGS) entry which is preliminary data.</text>
</comment>
<reference evidence="2" key="1">
    <citation type="journal article" date="2019" name="Sci. Rep.">
        <title>Draft genome of Tanacetum cinerariifolium, the natural source of mosquito coil.</title>
        <authorList>
            <person name="Yamashiro T."/>
            <person name="Shiraishi A."/>
            <person name="Satake H."/>
            <person name="Nakayama K."/>
        </authorList>
    </citation>
    <scope>NUCLEOTIDE SEQUENCE</scope>
</reference>
<accession>A0A6L2KVK1</accession>